<feature type="compositionally biased region" description="Basic residues" evidence="1">
    <location>
        <begin position="158"/>
        <end position="169"/>
    </location>
</feature>
<dbReference type="PROSITE" id="PS50097">
    <property type="entry name" value="BTB"/>
    <property type="match status" value="1"/>
</dbReference>
<dbReference type="Gene3D" id="3.30.710.10">
    <property type="entry name" value="Potassium Channel Kv1.1, Chain A"/>
    <property type="match status" value="1"/>
</dbReference>
<evidence type="ECO:0000313" key="3">
    <source>
        <dbReference type="EMBL" id="KAF4961274.1"/>
    </source>
</evidence>
<dbReference type="PANTHER" id="PTHR47843">
    <property type="entry name" value="BTB DOMAIN-CONTAINING PROTEIN-RELATED"/>
    <property type="match status" value="1"/>
</dbReference>
<comment type="caution">
    <text evidence="3">The sequence shown here is derived from an EMBL/GenBank/DDBJ whole genome shotgun (WGS) entry which is preliminary data.</text>
</comment>
<dbReference type="InterPro" id="IPR000210">
    <property type="entry name" value="BTB/POZ_dom"/>
</dbReference>
<feature type="domain" description="BTB" evidence="2">
    <location>
        <begin position="33"/>
        <end position="92"/>
    </location>
</feature>
<reference evidence="3" key="2">
    <citation type="submission" date="2020-05" db="EMBL/GenBank/DDBJ databases">
        <authorList>
            <person name="Kim H.-S."/>
            <person name="Proctor R.H."/>
            <person name="Brown D.W."/>
        </authorList>
    </citation>
    <scope>NUCLEOTIDE SEQUENCE</scope>
    <source>
        <strain evidence="3">NRRL 20472</strain>
    </source>
</reference>
<evidence type="ECO:0000259" key="2">
    <source>
        <dbReference type="PROSITE" id="PS50097"/>
    </source>
</evidence>
<organism evidence="3 4">
    <name type="scientific">Fusarium sarcochroum</name>
    <dbReference type="NCBI Taxonomy" id="1208366"/>
    <lineage>
        <taxon>Eukaryota</taxon>
        <taxon>Fungi</taxon>
        <taxon>Dikarya</taxon>
        <taxon>Ascomycota</taxon>
        <taxon>Pezizomycotina</taxon>
        <taxon>Sordariomycetes</taxon>
        <taxon>Hypocreomycetidae</taxon>
        <taxon>Hypocreales</taxon>
        <taxon>Nectriaceae</taxon>
        <taxon>Fusarium</taxon>
        <taxon>Fusarium lateritium species complex</taxon>
    </lineage>
</organism>
<gene>
    <name evidence="3" type="ORF">FSARC_10221</name>
</gene>
<dbReference type="SUPFAM" id="SSF54695">
    <property type="entry name" value="POZ domain"/>
    <property type="match status" value="1"/>
</dbReference>
<protein>
    <recommendedName>
        <fullName evidence="2">BTB domain-containing protein</fullName>
    </recommendedName>
</protein>
<evidence type="ECO:0000256" key="1">
    <source>
        <dbReference type="SAM" id="MobiDB-lite"/>
    </source>
</evidence>
<reference evidence="3" key="1">
    <citation type="journal article" date="2020" name="BMC Genomics">
        <title>Correction to: Identification and distribution of gene clusters required for synthesis of sphingolipid metabolism inhibitors in diverse species of the filamentous fungus Fusarium.</title>
        <authorList>
            <person name="Kim H.S."/>
            <person name="Lohmar J.M."/>
            <person name="Busman M."/>
            <person name="Brown D.W."/>
            <person name="Naumann T.A."/>
            <person name="Divon H.H."/>
            <person name="Lysoe E."/>
            <person name="Uhlig S."/>
            <person name="Proctor R.H."/>
        </authorList>
    </citation>
    <scope>NUCLEOTIDE SEQUENCE</scope>
    <source>
        <strain evidence="3">NRRL 20472</strain>
    </source>
</reference>
<feature type="compositionally biased region" description="Pro residues" evidence="1">
    <location>
        <begin position="143"/>
        <end position="154"/>
    </location>
</feature>
<dbReference type="CDD" id="cd18186">
    <property type="entry name" value="BTB_POZ_ZBTB_KLHL-like"/>
    <property type="match status" value="1"/>
</dbReference>
<dbReference type="SMART" id="SM00225">
    <property type="entry name" value="BTB"/>
    <property type="match status" value="1"/>
</dbReference>
<evidence type="ECO:0000313" key="4">
    <source>
        <dbReference type="Proteomes" id="UP000622797"/>
    </source>
</evidence>
<keyword evidence="4" id="KW-1185">Reference proteome</keyword>
<name>A0A8H4TNZ0_9HYPO</name>
<accession>A0A8H4TNZ0</accession>
<dbReference type="InterPro" id="IPR011333">
    <property type="entry name" value="SKP1/BTB/POZ_sf"/>
</dbReference>
<dbReference type="OrthoDB" id="6359816at2759"/>
<dbReference type="Proteomes" id="UP000622797">
    <property type="component" value="Unassembled WGS sequence"/>
</dbReference>
<sequence>MAPNGITNSASFPGHSDELIESIANLLVSGKYSDIVITCQNDRYEVHRAIVCPRSSFFEAAFNGNFSEAINGKIDLPDDDPAAVEMMVHYLYHLDYTPSTISTSKVSPAPESETPPYIEADDLNQATPTVFDSRPVASFEENTPPPPPLPPPPAMSKKVSKMTKKKKAKPVLQPVSPFVNPSQTWGFSNITNSESSSHLCSHAKVYALGEKYGIRGLKALALQKFENEVEHHTESEDFLLAVKELYTSTVDEDRPLRDVVVKTMTKRTSLLNRESVQEVVKSTELGFDLLMNLTSASRGGWGFM</sequence>
<dbReference type="AlphaFoldDB" id="A0A8H4TNZ0"/>
<proteinExistence type="predicted"/>
<feature type="region of interest" description="Disordered" evidence="1">
    <location>
        <begin position="136"/>
        <end position="171"/>
    </location>
</feature>
<dbReference type="Pfam" id="PF00651">
    <property type="entry name" value="BTB"/>
    <property type="match status" value="1"/>
</dbReference>
<dbReference type="PANTHER" id="PTHR47843:SF5">
    <property type="entry name" value="BTB_POZ DOMAIN PROTEIN"/>
    <property type="match status" value="1"/>
</dbReference>
<dbReference type="EMBL" id="JABEXW010000612">
    <property type="protein sequence ID" value="KAF4961274.1"/>
    <property type="molecule type" value="Genomic_DNA"/>
</dbReference>